<dbReference type="SUPFAM" id="SSF51905">
    <property type="entry name" value="FAD/NAD(P)-binding domain"/>
    <property type="match status" value="1"/>
</dbReference>
<organism evidence="5">
    <name type="scientific">Pseudictyota dubia</name>
    <dbReference type="NCBI Taxonomy" id="2749911"/>
    <lineage>
        <taxon>Eukaryota</taxon>
        <taxon>Sar</taxon>
        <taxon>Stramenopiles</taxon>
        <taxon>Ochrophyta</taxon>
        <taxon>Bacillariophyta</taxon>
        <taxon>Mediophyceae</taxon>
        <taxon>Biddulphiophycidae</taxon>
        <taxon>Eupodiscales</taxon>
        <taxon>Odontellaceae</taxon>
        <taxon>Pseudictyota</taxon>
    </lineage>
</organism>
<dbReference type="AlphaFoldDB" id="A0A7R9Z1H9"/>
<evidence type="ECO:0008006" key="6">
    <source>
        <dbReference type="Google" id="ProtNLM"/>
    </source>
</evidence>
<comment type="cofactor">
    <cofactor evidence="1">
        <name>FAD</name>
        <dbReference type="ChEBI" id="CHEBI:57692"/>
    </cofactor>
</comment>
<sequence>MAATSTPNHFVIIGAGPVGLLAALALRKHCPAAATKISIYERRPNLEQSLEESYPIGVSPRGLRALKEISPAAFEQVQTTGALVNSWDIYGGNRQVAQVQSGTTLGHTRFSVMDALYQQVEKTSPAIDVHFGTKLTALDIKHQSLTLMEESTHKETKVDCSHALVIACDGANSTTRRLLVGNCDAQQDPSYTPTRHVTTPWGIYFRVLFMDSVEDPMTVPLDPNSHSIYNGCYCAITGPSNGQRKWIVALASKKYDDHGDWFFVDSKEPTSEQMTTLRQFIADRIPPLAPDTAQYFSDDEIKAFFTRRQFTGNLVSLAPLHYPHNFHAEAKQSASTNPPWLLFLGDSAHSVFPATGEGLNSGLDDVLQFAKTVLTPASSSSGTMDIAAFTASRQTDVDALANLANEILSASNGPPQVRVTNLITLIVSSMARKVGILGPSEAELRYGPQTSLTNLMAYRDVWKRHVADTKWIRKVAGIMVSIGFSIFSWIPTSSRSTQGRKE</sequence>
<evidence type="ECO:0000256" key="2">
    <source>
        <dbReference type="ARBA" id="ARBA00022630"/>
    </source>
</evidence>
<dbReference type="PRINTS" id="PR00420">
    <property type="entry name" value="RNGMNOXGNASE"/>
</dbReference>
<evidence type="ECO:0000256" key="3">
    <source>
        <dbReference type="ARBA" id="ARBA00022827"/>
    </source>
</evidence>
<keyword evidence="3" id="KW-0274">FAD</keyword>
<dbReference type="GO" id="GO:0070189">
    <property type="term" value="P:kynurenine metabolic process"/>
    <property type="evidence" value="ECO:0007669"/>
    <property type="project" value="TreeGrafter"/>
</dbReference>
<protein>
    <recommendedName>
        <fullName evidence="6">FAD-binding domain-containing protein</fullName>
    </recommendedName>
</protein>
<evidence type="ECO:0000313" key="5">
    <source>
        <dbReference type="EMBL" id="CAD8299172.1"/>
    </source>
</evidence>
<reference evidence="5" key="1">
    <citation type="submission" date="2021-01" db="EMBL/GenBank/DDBJ databases">
        <authorList>
            <person name="Corre E."/>
            <person name="Pelletier E."/>
            <person name="Niang G."/>
            <person name="Scheremetjew M."/>
            <person name="Finn R."/>
            <person name="Kale V."/>
            <person name="Holt S."/>
            <person name="Cochrane G."/>
            <person name="Meng A."/>
            <person name="Brown T."/>
            <person name="Cohen L."/>
        </authorList>
    </citation>
    <scope>NUCLEOTIDE SEQUENCE</scope>
    <source>
        <strain evidence="5">CCMP147</strain>
    </source>
</reference>
<keyword evidence="4" id="KW-0560">Oxidoreductase</keyword>
<gene>
    <name evidence="5" type="ORF">TDUB1175_LOCUS4291</name>
</gene>
<name>A0A7R9Z1H9_9STRA</name>
<evidence type="ECO:0000256" key="4">
    <source>
        <dbReference type="ARBA" id="ARBA00023002"/>
    </source>
</evidence>
<proteinExistence type="predicted"/>
<accession>A0A7R9Z1H9</accession>
<dbReference type="InterPro" id="IPR036188">
    <property type="entry name" value="FAD/NAD-bd_sf"/>
</dbReference>
<dbReference type="PANTHER" id="PTHR46028:SF2">
    <property type="entry name" value="KYNURENINE 3-MONOOXYGENASE"/>
    <property type="match status" value="1"/>
</dbReference>
<dbReference type="PANTHER" id="PTHR46028">
    <property type="entry name" value="KYNURENINE 3-MONOOXYGENASE"/>
    <property type="match status" value="1"/>
</dbReference>
<dbReference type="EMBL" id="HBED01008744">
    <property type="protein sequence ID" value="CAD8299172.1"/>
    <property type="molecule type" value="Transcribed_RNA"/>
</dbReference>
<dbReference type="Gene3D" id="3.50.50.60">
    <property type="entry name" value="FAD/NAD(P)-binding domain"/>
    <property type="match status" value="1"/>
</dbReference>
<dbReference type="GO" id="GO:0004502">
    <property type="term" value="F:kynurenine 3-monooxygenase activity"/>
    <property type="evidence" value="ECO:0007669"/>
    <property type="project" value="TreeGrafter"/>
</dbReference>
<evidence type="ECO:0000256" key="1">
    <source>
        <dbReference type="ARBA" id="ARBA00001974"/>
    </source>
</evidence>
<keyword evidence="2" id="KW-0285">Flavoprotein</keyword>